<dbReference type="PANTHER" id="PTHR31605">
    <property type="entry name" value="GLYCEROL-3-PHOSPHATE O-ACYLTRANSFERASE 1"/>
    <property type="match status" value="1"/>
</dbReference>
<keyword evidence="2" id="KW-1133">Transmembrane helix</keyword>
<evidence type="ECO:0000259" key="3">
    <source>
        <dbReference type="SMART" id="SM00563"/>
    </source>
</evidence>
<dbReference type="GO" id="GO:0004366">
    <property type="term" value="F:glycerol-3-phosphate O-acyltransferase activity"/>
    <property type="evidence" value="ECO:0007669"/>
    <property type="project" value="TreeGrafter"/>
</dbReference>
<dbReference type="InterPro" id="IPR052744">
    <property type="entry name" value="GPAT/DAPAT"/>
</dbReference>
<dbReference type="GO" id="GO:0008654">
    <property type="term" value="P:phospholipid biosynthetic process"/>
    <property type="evidence" value="ECO:0007669"/>
    <property type="project" value="TreeGrafter"/>
</dbReference>
<name>A0A9P7VF26_9AGAR</name>
<dbReference type="EMBL" id="MU250597">
    <property type="protein sequence ID" value="KAG7439392.1"/>
    <property type="molecule type" value="Genomic_DNA"/>
</dbReference>
<dbReference type="Pfam" id="PF01553">
    <property type="entry name" value="Acyltransferase"/>
    <property type="match status" value="1"/>
</dbReference>
<keyword evidence="5" id="KW-1185">Reference proteome</keyword>
<dbReference type="RefSeq" id="XP_043032892.1">
    <property type="nucleotide sequence ID" value="XM_043189250.1"/>
</dbReference>
<dbReference type="CDD" id="cd07992">
    <property type="entry name" value="LPLAT_AAK14816-like"/>
    <property type="match status" value="1"/>
</dbReference>
<accession>A0A9P7VF26</accession>
<keyword evidence="2" id="KW-0812">Transmembrane</keyword>
<dbReference type="GeneID" id="66111547"/>
<dbReference type="InterPro" id="IPR002123">
    <property type="entry name" value="Plipid/glycerol_acylTrfase"/>
</dbReference>
<feature type="transmembrane region" description="Helical" evidence="2">
    <location>
        <begin position="334"/>
        <end position="352"/>
    </location>
</feature>
<dbReference type="GO" id="GO:0016287">
    <property type="term" value="F:glycerone-phosphate O-acyltransferase activity"/>
    <property type="evidence" value="ECO:0007669"/>
    <property type="project" value="TreeGrafter"/>
</dbReference>
<keyword evidence="2" id="KW-0472">Membrane</keyword>
<dbReference type="SMART" id="SM00563">
    <property type="entry name" value="PlsC"/>
    <property type="match status" value="1"/>
</dbReference>
<comment type="caution">
    <text evidence="4">The sequence shown here is derived from an EMBL/GenBank/DDBJ whole genome shotgun (WGS) entry which is preliminary data.</text>
</comment>
<dbReference type="SUPFAM" id="SSF69593">
    <property type="entry name" value="Glycerol-3-phosphate (1)-acyltransferase"/>
    <property type="match status" value="1"/>
</dbReference>
<feature type="domain" description="Phospholipid/glycerol acyltransferase" evidence="3">
    <location>
        <begin position="41"/>
        <end position="171"/>
    </location>
</feature>
<evidence type="ECO:0000313" key="4">
    <source>
        <dbReference type="EMBL" id="KAG7439392.1"/>
    </source>
</evidence>
<dbReference type="PANTHER" id="PTHR31605:SF0">
    <property type="entry name" value="GLYCEROL-3-PHOSPHATE O-ACYLTRANSFERASE 1"/>
    <property type="match status" value="1"/>
</dbReference>
<protein>
    <recommendedName>
        <fullName evidence="3">Phospholipid/glycerol acyltransferase domain-containing protein</fullName>
    </recommendedName>
</protein>
<sequence>MSSEYFLLHKAIRYVVGVAAASFFTEIRVIGGENVPKDGPIIVAATHHNMILDPIILSTSFPYQRILHYWSKASLYANPVVRYILLSTGNIPVDRKSKDRQVLFKGTFEALAKGGAVALFPEGTSYTEPRIMQVKDGAAWAALEYTKWLKENPEKAPSTEVKIIPAAIVYTNKSKYRSNVIVEFGRPILMDAYLKQFNDPTEGEARLAAKSLTRTLENELIESTINAPDWDTLYTARIARDLMWNDEKSINMDEFVIISQTLVDLFSTTDATANFMSAKRNLLEYYSLLQSANLTNSVLSGMPLPRSLDPSVPTPLPSRLITLLILLRDTLACLARLPFFLFPVVVHIPVYFMARLGARLVEDEEETQAQNKIVFGLLSMMMVYPAAFFFLWAFLRYSSAGALAAAVIVYLFARYHNTLIDDNYEHAKRLYATWRALIGVWAPKGMDLSLAALSQYTTPVLPKENPWIDRPNSSTPEPSAALTTPGDARTGLPGPADLLTANEPPVRSRRKRRPPTRRIMRHILRARVEAVKALAVFFDQLERGETGKKVKASRHLAKTYGFEESGEGWRNATEVVRFLRAKGAKIPSVSYVPTEEDWIALSSDGEGTSTPVEE</sequence>
<feature type="transmembrane region" description="Helical" evidence="2">
    <location>
        <begin position="373"/>
        <end position="391"/>
    </location>
</feature>
<organism evidence="4 5">
    <name type="scientific">Guyanagaster necrorhizus</name>
    <dbReference type="NCBI Taxonomy" id="856835"/>
    <lineage>
        <taxon>Eukaryota</taxon>
        <taxon>Fungi</taxon>
        <taxon>Dikarya</taxon>
        <taxon>Basidiomycota</taxon>
        <taxon>Agaricomycotina</taxon>
        <taxon>Agaricomycetes</taxon>
        <taxon>Agaricomycetidae</taxon>
        <taxon>Agaricales</taxon>
        <taxon>Marasmiineae</taxon>
        <taxon>Physalacriaceae</taxon>
        <taxon>Guyanagaster</taxon>
    </lineage>
</organism>
<proteinExistence type="predicted"/>
<feature type="region of interest" description="Disordered" evidence="1">
    <location>
        <begin position="464"/>
        <end position="514"/>
    </location>
</feature>
<evidence type="ECO:0000313" key="5">
    <source>
        <dbReference type="Proteomes" id="UP000812287"/>
    </source>
</evidence>
<gene>
    <name evidence="4" type="ORF">BT62DRAFT_976901</name>
</gene>
<reference evidence="4" key="1">
    <citation type="submission" date="2020-11" db="EMBL/GenBank/DDBJ databases">
        <title>Adaptations for nitrogen fixation in a non-lichenized fungal sporocarp promotes dispersal by wood-feeding termites.</title>
        <authorList>
            <consortium name="DOE Joint Genome Institute"/>
            <person name="Koch R.A."/>
            <person name="Yoon G."/>
            <person name="Arayal U."/>
            <person name="Lail K."/>
            <person name="Amirebrahimi M."/>
            <person name="Labutti K."/>
            <person name="Lipzen A."/>
            <person name="Riley R."/>
            <person name="Barry K."/>
            <person name="Henrissat B."/>
            <person name="Grigoriev I.V."/>
            <person name="Herr J.R."/>
            <person name="Aime M.C."/>
        </authorList>
    </citation>
    <scope>NUCLEOTIDE SEQUENCE</scope>
    <source>
        <strain evidence="4">MCA 3950</strain>
    </source>
</reference>
<dbReference type="AlphaFoldDB" id="A0A9P7VF26"/>
<dbReference type="OrthoDB" id="1044435at2759"/>
<dbReference type="Proteomes" id="UP000812287">
    <property type="component" value="Unassembled WGS sequence"/>
</dbReference>
<evidence type="ECO:0000256" key="1">
    <source>
        <dbReference type="SAM" id="MobiDB-lite"/>
    </source>
</evidence>
<evidence type="ECO:0000256" key="2">
    <source>
        <dbReference type="SAM" id="Phobius"/>
    </source>
</evidence>